<organism evidence="2 3">
    <name type="scientific">Rudanella paleaurantiibacter</name>
    <dbReference type="NCBI Taxonomy" id="2614655"/>
    <lineage>
        <taxon>Bacteria</taxon>
        <taxon>Pseudomonadati</taxon>
        <taxon>Bacteroidota</taxon>
        <taxon>Cytophagia</taxon>
        <taxon>Cytophagales</taxon>
        <taxon>Cytophagaceae</taxon>
        <taxon>Rudanella</taxon>
    </lineage>
</organism>
<dbReference type="PANTHER" id="PTHR43162:SF1">
    <property type="entry name" value="PRESTALK A DIFFERENTIATION PROTEIN A"/>
    <property type="match status" value="1"/>
</dbReference>
<evidence type="ECO:0000313" key="3">
    <source>
        <dbReference type="Proteomes" id="UP000488299"/>
    </source>
</evidence>
<dbReference type="RefSeq" id="WP_152124262.1">
    <property type="nucleotide sequence ID" value="NZ_WELI01000003.1"/>
</dbReference>
<dbReference type="SUPFAM" id="SSF51735">
    <property type="entry name" value="NAD(P)-binding Rossmann-fold domains"/>
    <property type="match status" value="1"/>
</dbReference>
<keyword evidence="3" id="KW-1185">Reference proteome</keyword>
<feature type="domain" description="NAD(P)-binding" evidence="1">
    <location>
        <begin position="7"/>
        <end position="116"/>
    </location>
</feature>
<evidence type="ECO:0000313" key="2">
    <source>
        <dbReference type="EMBL" id="KAB7731285.1"/>
    </source>
</evidence>
<dbReference type="InterPro" id="IPR036291">
    <property type="entry name" value="NAD(P)-bd_dom_sf"/>
</dbReference>
<dbReference type="InterPro" id="IPR051604">
    <property type="entry name" value="Ergot_Alk_Oxidoreductase"/>
</dbReference>
<protein>
    <submittedName>
        <fullName evidence="2">NAD(P)H-binding protein</fullName>
    </submittedName>
</protein>
<dbReference type="EMBL" id="WELI01000003">
    <property type="protein sequence ID" value="KAB7731285.1"/>
    <property type="molecule type" value="Genomic_DNA"/>
</dbReference>
<dbReference type="PANTHER" id="PTHR43162">
    <property type="match status" value="1"/>
</dbReference>
<comment type="caution">
    <text evidence="2">The sequence shown here is derived from an EMBL/GenBank/DDBJ whole genome shotgun (WGS) entry which is preliminary data.</text>
</comment>
<accession>A0A7J5U0W1</accession>
<gene>
    <name evidence="2" type="ORF">F5984_10830</name>
</gene>
<dbReference type="Gene3D" id="3.40.50.720">
    <property type="entry name" value="NAD(P)-binding Rossmann-like Domain"/>
    <property type="match status" value="1"/>
</dbReference>
<sequence>MNYVITGSIGHISKPIVQGLTKQGHTVTVITSKADNTAAIEALGATAAVGSVEDADFVKATFAGADAVYLMIPPKWGVTGWRAFQNRIADNYIDAIRVNDIQFVVLLSSIGAHKGEGTGPVDGLYDMEQKLKTVEGLNVKSLRPSYFMYNLFAMIGMVKGAGIMGANFGDDKLVLVHTDDIAEAALQNLLNLDFTGFQVQYVAGDERTGTEIAQILGEAIGKPQTPWVVFSDEQNREGMIQAGLNDEMADKYTEMGAALRDGSMQADYFANRPAKLGKIKLEDFARQEFAPAFNA</sequence>
<evidence type="ECO:0000259" key="1">
    <source>
        <dbReference type="Pfam" id="PF13460"/>
    </source>
</evidence>
<dbReference type="Proteomes" id="UP000488299">
    <property type="component" value="Unassembled WGS sequence"/>
</dbReference>
<dbReference type="InterPro" id="IPR016040">
    <property type="entry name" value="NAD(P)-bd_dom"/>
</dbReference>
<name>A0A7J5U0W1_9BACT</name>
<dbReference type="AlphaFoldDB" id="A0A7J5U0W1"/>
<dbReference type="Gene3D" id="3.90.25.10">
    <property type="entry name" value="UDP-galactose 4-epimerase, domain 1"/>
    <property type="match status" value="1"/>
</dbReference>
<reference evidence="2 3" key="1">
    <citation type="submission" date="2019-10" db="EMBL/GenBank/DDBJ databases">
        <title>Rudanella paleaurantiibacter sp. nov., isolated from sludge.</title>
        <authorList>
            <person name="Xu S.Q."/>
        </authorList>
    </citation>
    <scope>NUCLEOTIDE SEQUENCE [LARGE SCALE GENOMIC DNA]</scope>
    <source>
        <strain evidence="2 3">HX-22-17</strain>
    </source>
</reference>
<dbReference type="Pfam" id="PF13460">
    <property type="entry name" value="NAD_binding_10"/>
    <property type="match status" value="1"/>
</dbReference>
<proteinExistence type="predicted"/>